<proteinExistence type="predicted"/>
<evidence type="ECO:0000313" key="1">
    <source>
        <dbReference type="EMBL" id="MEY6432995.1"/>
    </source>
</evidence>
<evidence type="ECO:0000313" key="2">
    <source>
        <dbReference type="Proteomes" id="UP001564408"/>
    </source>
</evidence>
<dbReference type="RefSeq" id="WP_369667381.1">
    <property type="nucleotide sequence ID" value="NZ_JBDKXB010000014.1"/>
</dbReference>
<sequence length="544" mass="59942">MAIVIAGAGCQAQSANPANDDGGRFYEGFGNYHRAASTDSPQAQRWFDQGMQLLYGFNHDEAIRSFQNAAAADDDFAMAWWGAAYAHGLHINNPQMTEIQSQRAHAAAQEAMKRIEHASPAEQALIRAVNQRYAMPIPEDRSSLDRAYADAMQAAWKAHPADPDVGTLYAESLMNLQPWDLWTRDGKPKGRTPEIVATLERVMEIHPDHPGANHFYIHAIEASPTPERAVAAADRLGALVPGSGHLVHMPAHIYARVGRWADASDANVKAVAADRAYFAVAPAPEFYSLYYVHNLHFLAWSAMMEGRYQTAMQAANELERDIPESFLKEWTYVADGFLPVTYHVMLRFGKWDQILAAPEPADYRLVSRASRHYARGVALAAMGDIDAAQKELDAFELAAAKIPADWLVGNNKANDVMAIALHMLRGELAFREGKTDDAFVLLRKGIALEDALAYDEPPGWMQPVRHALGALLLAEKRPEEAEAVYSADLAKYPENGWALLGLQQSLASQGKNADATKAETRLATTWTRADVKPVASCYCHPDAR</sequence>
<dbReference type="EMBL" id="JBDKXB010000014">
    <property type="protein sequence ID" value="MEY6432995.1"/>
    <property type="molecule type" value="Genomic_DNA"/>
</dbReference>
<name>A0ABV4BEP6_9GAMM</name>
<gene>
    <name evidence="1" type="ORF">ABC977_11320</name>
</gene>
<organism evidence="1 2">
    <name type="scientific">Thioalkalicoccus limnaeus</name>
    <dbReference type="NCBI Taxonomy" id="120681"/>
    <lineage>
        <taxon>Bacteria</taxon>
        <taxon>Pseudomonadati</taxon>
        <taxon>Pseudomonadota</taxon>
        <taxon>Gammaproteobacteria</taxon>
        <taxon>Chromatiales</taxon>
        <taxon>Chromatiaceae</taxon>
        <taxon>Thioalkalicoccus</taxon>
    </lineage>
</organism>
<dbReference type="PANTHER" id="PTHR45588">
    <property type="entry name" value="TPR DOMAIN-CONTAINING PROTEIN"/>
    <property type="match status" value="1"/>
</dbReference>
<accession>A0ABV4BEP6</accession>
<dbReference type="PANTHER" id="PTHR45588:SF1">
    <property type="entry name" value="WW DOMAIN-CONTAINING PROTEIN"/>
    <property type="match status" value="1"/>
</dbReference>
<dbReference type="InterPro" id="IPR019734">
    <property type="entry name" value="TPR_rpt"/>
</dbReference>
<keyword evidence="2" id="KW-1185">Reference proteome</keyword>
<comment type="caution">
    <text evidence="1">The sequence shown here is derived from an EMBL/GenBank/DDBJ whole genome shotgun (WGS) entry which is preliminary data.</text>
</comment>
<dbReference type="SMART" id="SM00028">
    <property type="entry name" value="TPR"/>
    <property type="match status" value="4"/>
</dbReference>
<dbReference type="Proteomes" id="UP001564408">
    <property type="component" value="Unassembled WGS sequence"/>
</dbReference>
<dbReference type="Gene3D" id="1.25.40.10">
    <property type="entry name" value="Tetratricopeptide repeat domain"/>
    <property type="match status" value="2"/>
</dbReference>
<protein>
    <recommendedName>
        <fullName evidence="3">Tetratricopeptide repeat protein</fullName>
    </recommendedName>
</protein>
<dbReference type="InterPro" id="IPR011990">
    <property type="entry name" value="TPR-like_helical_dom_sf"/>
</dbReference>
<evidence type="ECO:0008006" key="3">
    <source>
        <dbReference type="Google" id="ProtNLM"/>
    </source>
</evidence>
<reference evidence="1 2" key="1">
    <citation type="submission" date="2024-05" db="EMBL/GenBank/DDBJ databases">
        <title>Genome Sequence and Characterization of the New Strain Purple Sulfur Bacterium of Genus Thioalkalicoccus.</title>
        <authorList>
            <person name="Bryantseva I.A."/>
            <person name="Kyndt J.A."/>
            <person name="Imhoff J.F."/>
        </authorList>
    </citation>
    <scope>NUCLEOTIDE SEQUENCE [LARGE SCALE GENOMIC DNA]</scope>
    <source>
        <strain evidence="1 2">Um2</strain>
    </source>
</reference>
<dbReference type="SUPFAM" id="SSF48452">
    <property type="entry name" value="TPR-like"/>
    <property type="match status" value="2"/>
</dbReference>